<dbReference type="RefSeq" id="XP_001796432.1">
    <property type="nucleotide sequence ID" value="XM_001796380.1"/>
</dbReference>
<sequence length="55" mass="5714">MAVVAPRKEVGGACHYVTCLSLSGIPARSLKYLPASPHLQPLAQAPFVATTVHGT</sequence>
<dbReference type="KEGG" id="pno:SNOG_06044"/>
<proteinExistence type="predicted"/>
<dbReference type="EMBL" id="CH445332">
    <property type="protein sequence ID" value="EAT87108.1"/>
    <property type="molecule type" value="Genomic_DNA"/>
</dbReference>
<dbReference type="GeneID" id="5973309"/>
<organism evidence="1 2">
    <name type="scientific">Phaeosphaeria nodorum (strain SN15 / ATCC MYA-4574 / FGSC 10173)</name>
    <name type="common">Glume blotch fungus</name>
    <name type="synonym">Parastagonospora nodorum</name>
    <dbReference type="NCBI Taxonomy" id="321614"/>
    <lineage>
        <taxon>Eukaryota</taxon>
        <taxon>Fungi</taxon>
        <taxon>Dikarya</taxon>
        <taxon>Ascomycota</taxon>
        <taxon>Pezizomycotina</taxon>
        <taxon>Dothideomycetes</taxon>
        <taxon>Pleosporomycetidae</taxon>
        <taxon>Pleosporales</taxon>
        <taxon>Pleosporineae</taxon>
        <taxon>Phaeosphaeriaceae</taxon>
        <taxon>Parastagonospora</taxon>
    </lineage>
</organism>
<reference evidence="2" key="1">
    <citation type="journal article" date="2007" name="Plant Cell">
        <title>Dothideomycete-plant interactions illuminated by genome sequencing and EST analysis of the wheat pathogen Stagonospora nodorum.</title>
        <authorList>
            <person name="Hane J.K."/>
            <person name="Lowe R.G."/>
            <person name="Solomon P.S."/>
            <person name="Tan K.C."/>
            <person name="Schoch C.L."/>
            <person name="Spatafora J.W."/>
            <person name="Crous P.W."/>
            <person name="Kodira C."/>
            <person name="Birren B.W."/>
            <person name="Galagan J.E."/>
            <person name="Torriani S.F."/>
            <person name="McDonald B.A."/>
            <person name="Oliver R.P."/>
        </authorList>
    </citation>
    <scope>NUCLEOTIDE SEQUENCE [LARGE SCALE GENOMIC DNA]</scope>
    <source>
        <strain evidence="2">SN15 / ATCC MYA-4574 / FGSC 10173</strain>
    </source>
</reference>
<accession>Q0UQC0</accession>
<evidence type="ECO:0000313" key="1">
    <source>
        <dbReference type="EMBL" id="EAT87108.1"/>
    </source>
</evidence>
<evidence type="ECO:0000313" key="2">
    <source>
        <dbReference type="Proteomes" id="UP000001055"/>
    </source>
</evidence>
<dbReference type="InParanoid" id="Q0UQC0"/>
<dbReference type="AlphaFoldDB" id="Q0UQC0"/>
<dbReference type="Proteomes" id="UP000001055">
    <property type="component" value="Unassembled WGS sequence"/>
</dbReference>
<protein>
    <submittedName>
        <fullName evidence="1">Uncharacterized protein</fullName>
    </submittedName>
</protein>
<gene>
    <name evidence="1" type="ORF">SNOG_06044</name>
</gene>
<name>Q0UQC0_PHANO</name>